<evidence type="ECO:0000256" key="1">
    <source>
        <dbReference type="ARBA" id="ARBA00001641"/>
    </source>
</evidence>
<dbReference type="OrthoDB" id="163790at2759"/>
<organism evidence="10 11">
    <name type="scientific">Fistulina hepatica ATCC 64428</name>
    <dbReference type="NCBI Taxonomy" id="1128425"/>
    <lineage>
        <taxon>Eukaryota</taxon>
        <taxon>Fungi</taxon>
        <taxon>Dikarya</taxon>
        <taxon>Basidiomycota</taxon>
        <taxon>Agaricomycotina</taxon>
        <taxon>Agaricomycetes</taxon>
        <taxon>Agaricomycetidae</taxon>
        <taxon>Agaricales</taxon>
        <taxon>Fistulinaceae</taxon>
        <taxon>Fistulina</taxon>
    </lineage>
</organism>
<evidence type="ECO:0000256" key="6">
    <source>
        <dbReference type="ARBA" id="ARBA00023277"/>
    </source>
</evidence>
<keyword evidence="8 9" id="KW-0624">Polysaccharide degradation</keyword>
<keyword evidence="7 9" id="KW-0326">Glycosidase</keyword>
<evidence type="ECO:0000256" key="4">
    <source>
        <dbReference type="ARBA" id="ARBA00022801"/>
    </source>
</evidence>
<dbReference type="EC" id="3.2.1.-" evidence="9"/>
<dbReference type="SUPFAM" id="SSF49899">
    <property type="entry name" value="Concanavalin A-like lectins/glucanases"/>
    <property type="match status" value="1"/>
</dbReference>
<evidence type="ECO:0000313" key="11">
    <source>
        <dbReference type="Proteomes" id="UP000054144"/>
    </source>
</evidence>
<evidence type="ECO:0000256" key="7">
    <source>
        <dbReference type="ARBA" id="ARBA00023295"/>
    </source>
</evidence>
<feature type="non-terminal residue" evidence="10">
    <location>
        <position position="74"/>
    </location>
</feature>
<evidence type="ECO:0000256" key="8">
    <source>
        <dbReference type="ARBA" id="ARBA00023326"/>
    </source>
</evidence>
<feature type="non-terminal residue" evidence="10">
    <location>
        <position position="1"/>
    </location>
</feature>
<dbReference type="AlphaFoldDB" id="A0A0D7AP23"/>
<sequence length="74" mass="8275">LLPVVIGQQVGTYATESHSSLTIVERAFSGSYTTSSRSIVLDSNWRWTHITNRHTNYYTGNERNTTICPDPVAC</sequence>
<evidence type="ECO:0000256" key="2">
    <source>
        <dbReference type="ARBA" id="ARBA00006044"/>
    </source>
</evidence>
<dbReference type="InterPro" id="IPR037019">
    <property type="entry name" value="Glyco_hydro_7_sf"/>
</dbReference>
<evidence type="ECO:0000256" key="3">
    <source>
        <dbReference type="ARBA" id="ARBA00022729"/>
    </source>
</evidence>
<evidence type="ECO:0000256" key="9">
    <source>
        <dbReference type="RuleBase" id="RU361164"/>
    </source>
</evidence>
<dbReference type="Gene3D" id="2.70.100.10">
    <property type="entry name" value="Glycoside hydrolase, family 7, domain"/>
    <property type="match status" value="1"/>
</dbReference>
<keyword evidence="6" id="KW-0119">Carbohydrate metabolism</keyword>
<dbReference type="Proteomes" id="UP000054144">
    <property type="component" value="Unassembled WGS sequence"/>
</dbReference>
<keyword evidence="5 9" id="KW-0136">Cellulose degradation</keyword>
<accession>A0A0D7AP23</accession>
<gene>
    <name evidence="10" type="ORF">FISHEDRAFT_7994</name>
</gene>
<name>A0A0D7AP23_9AGAR</name>
<dbReference type="InterPro" id="IPR001722">
    <property type="entry name" value="Glyco_hydro_7"/>
</dbReference>
<dbReference type="GO" id="GO:0030245">
    <property type="term" value="P:cellulose catabolic process"/>
    <property type="evidence" value="ECO:0007669"/>
    <property type="project" value="UniProtKB-KW"/>
</dbReference>
<dbReference type="PANTHER" id="PTHR33753:SF2">
    <property type="entry name" value="GLYCOSIDE HYDROLASE FAMILY 7 PROTEIN"/>
    <property type="match status" value="1"/>
</dbReference>
<keyword evidence="4 9" id="KW-0378">Hydrolase</keyword>
<keyword evidence="3" id="KW-0732">Signal</keyword>
<reference evidence="10 11" key="1">
    <citation type="journal article" date="2015" name="Fungal Genet. Biol.">
        <title>Evolution of novel wood decay mechanisms in Agaricales revealed by the genome sequences of Fistulina hepatica and Cylindrobasidium torrendii.</title>
        <authorList>
            <person name="Floudas D."/>
            <person name="Held B.W."/>
            <person name="Riley R."/>
            <person name="Nagy L.G."/>
            <person name="Koehler G."/>
            <person name="Ransdell A.S."/>
            <person name="Younus H."/>
            <person name="Chow J."/>
            <person name="Chiniquy J."/>
            <person name="Lipzen A."/>
            <person name="Tritt A."/>
            <person name="Sun H."/>
            <person name="Haridas S."/>
            <person name="LaButti K."/>
            <person name="Ohm R.A."/>
            <person name="Kues U."/>
            <person name="Blanchette R.A."/>
            <person name="Grigoriev I.V."/>
            <person name="Minto R.E."/>
            <person name="Hibbett D.S."/>
        </authorList>
    </citation>
    <scope>NUCLEOTIDE SEQUENCE [LARGE SCALE GENOMIC DNA]</scope>
    <source>
        <strain evidence="10 11">ATCC 64428</strain>
    </source>
</reference>
<evidence type="ECO:0000256" key="5">
    <source>
        <dbReference type="ARBA" id="ARBA00023001"/>
    </source>
</evidence>
<dbReference type="GO" id="GO:0016162">
    <property type="term" value="F:cellulose 1,4-beta-cellobiosidase activity"/>
    <property type="evidence" value="ECO:0007669"/>
    <property type="project" value="UniProtKB-EC"/>
</dbReference>
<comment type="similarity">
    <text evidence="2 9">Belongs to the glycosyl hydrolase 7 (cellulase C) family.</text>
</comment>
<proteinExistence type="inferred from homology"/>
<dbReference type="PRINTS" id="PR00734">
    <property type="entry name" value="GLHYDRLASE7"/>
</dbReference>
<evidence type="ECO:0000313" key="10">
    <source>
        <dbReference type="EMBL" id="KIY53514.1"/>
    </source>
</evidence>
<dbReference type="PANTHER" id="PTHR33753">
    <property type="entry name" value="1,4-BETA-D-GLUCAN CELLOBIOHYDROLASE B"/>
    <property type="match status" value="1"/>
</dbReference>
<comment type="catalytic activity">
    <reaction evidence="1">
        <text>Hydrolysis of (1-&gt;4)-beta-D-glucosidic linkages in cellulose and cellotetraose, releasing cellobiose from the non-reducing ends of the chains.</text>
        <dbReference type="EC" id="3.2.1.91"/>
    </reaction>
</comment>
<dbReference type="EMBL" id="KN881616">
    <property type="protein sequence ID" value="KIY53514.1"/>
    <property type="molecule type" value="Genomic_DNA"/>
</dbReference>
<keyword evidence="11" id="KW-1185">Reference proteome</keyword>
<protein>
    <recommendedName>
        <fullName evidence="9">Glucanase</fullName>
        <ecNumber evidence="9">3.2.1.-</ecNumber>
    </recommendedName>
</protein>
<dbReference type="InterPro" id="IPR013320">
    <property type="entry name" value="ConA-like_dom_sf"/>
</dbReference>
<dbReference type="Pfam" id="PF00840">
    <property type="entry name" value="Glyco_hydro_7"/>
    <property type="match status" value="1"/>
</dbReference>